<dbReference type="PANTHER" id="PTHR38459:SF1">
    <property type="entry name" value="PROPHAGE BACTOPRENOL-LINKED GLUCOSE TRANSLOCASE HOMOLOG"/>
    <property type="match status" value="1"/>
</dbReference>
<evidence type="ECO:0000256" key="4">
    <source>
        <dbReference type="ARBA" id="ARBA00022989"/>
    </source>
</evidence>
<comment type="similarity">
    <text evidence="2">Belongs to the GtrA family.</text>
</comment>
<dbReference type="RefSeq" id="WP_130389388.1">
    <property type="nucleotide sequence ID" value="NZ_SGXM01000001.1"/>
</dbReference>
<dbReference type="GO" id="GO:0000271">
    <property type="term" value="P:polysaccharide biosynthetic process"/>
    <property type="evidence" value="ECO:0007669"/>
    <property type="project" value="InterPro"/>
</dbReference>
<dbReference type="InterPro" id="IPR007267">
    <property type="entry name" value="GtrA_DPMS_TM"/>
</dbReference>
<keyword evidence="4 6" id="KW-1133">Transmembrane helix</keyword>
<dbReference type="Proteomes" id="UP000291078">
    <property type="component" value="Unassembled WGS sequence"/>
</dbReference>
<organism evidence="8 9">
    <name type="scientific">Cupriavidus agavae</name>
    <dbReference type="NCBI Taxonomy" id="1001822"/>
    <lineage>
        <taxon>Bacteria</taxon>
        <taxon>Pseudomonadati</taxon>
        <taxon>Pseudomonadota</taxon>
        <taxon>Betaproteobacteria</taxon>
        <taxon>Burkholderiales</taxon>
        <taxon>Burkholderiaceae</taxon>
        <taxon>Cupriavidus</taxon>
    </lineage>
</organism>
<keyword evidence="3 6" id="KW-0812">Transmembrane</keyword>
<evidence type="ECO:0000313" key="9">
    <source>
        <dbReference type="Proteomes" id="UP000291078"/>
    </source>
</evidence>
<comment type="caution">
    <text evidence="8">The sequence shown here is derived from an EMBL/GenBank/DDBJ whole genome shotgun (WGS) entry which is preliminary data.</text>
</comment>
<dbReference type="OrthoDB" id="5296904at2"/>
<keyword evidence="9" id="KW-1185">Reference proteome</keyword>
<evidence type="ECO:0000259" key="7">
    <source>
        <dbReference type="Pfam" id="PF04138"/>
    </source>
</evidence>
<dbReference type="InterPro" id="IPR051401">
    <property type="entry name" value="GtrA_CellWall_Glycosyl"/>
</dbReference>
<dbReference type="PANTHER" id="PTHR38459">
    <property type="entry name" value="PROPHAGE BACTOPRENOL-LINKED GLUCOSE TRANSLOCASE HOMOLOG"/>
    <property type="match status" value="1"/>
</dbReference>
<dbReference type="Pfam" id="PF04138">
    <property type="entry name" value="GtrA_DPMS_TM"/>
    <property type="match status" value="1"/>
</dbReference>
<name>A0A4Q7S6P5_9BURK</name>
<keyword evidence="5 6" id="KW-0472">Membrane</keyword>
<evidence type="ECO:0000256" key="2">
    <source>
        <dbReference type="ARBA" id="ARBA00009399"/>
    </source>
</evidence>
<protein>
    <submittedName>
        <fullName evidence="8">Putative flippase GtrA</fullName>
    </submittedName>
</protein>
<dbReference type="GO" id="GO:0005886">
    <property type="term" value="C:plasma membrane"/>
    <property type="evidence" value="ECO:0007669"/>
    <property type="project" value="TreeGrafter"/>
</dbReference>
<dbReference type="EMBL" id="SGXM01000001">
    <property type="protein sequence ID" value="RZT41340.1"/>
    <property type="molecule type" value="Genomic_DNA"/>
</dbReference>
<evidence type="ECO:0000256" key="6">
    <source>
        <dbReference type="SAM" id="Phobius"/>
    </source>
</evidence>
<accession>A0A4Q7S6P5</accession>
<feature type="transmembrane region" description="Helical" evidence="6">
    <location>
        <begin position="97"/>
        <end position="119"/>
    </location>
</feature>
<gene>
    <name evidence="8" type="ORF">EV147_0327</name>
</gene>
<evidence type="ECO:0000256" key="1">
    <source>
        <dbReference type="ARBA" id="ARBA00004141"/>
    </source>
</evidence>
<sequence>MATFARFLVVGASATGAQYLVLWAGAGVYGLRPSVASGMGYVVGALINYVLNYFFTFGSNRSHVSALPRFYAMALIGWCLNTGLMLLLADWLGLNKWLAQMLATAVCLGWNFTAAKLWVYAPVR</sequence>
<evidence type="ECO:0000256" key="5">
    <source>
        <dbReference type="ARBA" id="ARBA00023136"/>
    </source>
</evidence>
<feature type="transmembrane region" description="Helical" evidence="6">
    <location>
        <begin position="70"/>
        <end position="91"/>
    </location>
</feature>
<evidence type="ECO:0000313" key="8">
    <source>
        <dbReference type="EMBL" id="RZT41340.1"/>
    </source>
</evidence>
<feature type="domain" description="GtrA/DPMS transmembrane" evidence="7">
    <location>
        <begin position="6"/>
        <end position="119"/>
    </location>
</feature>
<comment type="subcellular location">
    <subcellularLocation>
        <location evidence="1">Membrane</location>
        <topology evidence="1">Multi-pass membrane protein</topology>
    </subcellularLocation>
</comment>
<feature type="transmembrane region" description="Helical" evidence="6">
    <location>
        <begin position="38"/>
        <end position="58"/>
    </location>
</feature>
<evidence type="ECO:0000256" key="3">
    <source>
        <dbReference type="ARBA" id="ARBA00022692"/>
    </source>
</evidence>
<dbReference type="AlphaFoldDB" id="A0A4Q7S6P5"/>
<reference evidence="8 9" key="1">
    <citation type="journal article" date="2015" name="Stand. Genomic Sci.">
        <title>Genomic Encyclopedia of Bacterial and Archaeal Type Strains, Phase III: the genomes of soil and plant-associated and newly described type strains.</title>
        <authorList>
            <person name="Whitman W.B."/>
            <person name="Woyke T."/>
            <person name="Klenk H.P."/>
            <person name="Zhou Y."/>
            <person name="Lilburn T.G."/>
            <person name="Beck B.J."/>
            <person name="De Vos P."/>
            <person name="Vandamme P."/>
            <person name="Eisen J.A."/>
            <person name="Garrity G."/>
            <person name="Hugenholtz P."/>
            <person name="Kyrpides N.C."/>
        </authorList>
    </citation>
    <scope>NUCLEOTIDE SEQUENCE [LARGE SCALE GENOMIC DNA]</scope>
    <source>
        <strain evidence="8 9">ASC-9842</strain>
    </source>
</reference>
<proteinExistence type="inferred from homology"/>
<feature type="transmembrane region" description="Helical" evidence="6">
    <location>
        <begin position="7"/>
        <end position="26"/>
    </location>
</feature>